<protein>
    <submittedName>
        <fullName evidence="2">Hypothetical secreted protein</fullName>
    </submittedName>
</protein>
<dbReference type="InterPro" id="IPR007372">
    <property type="entry name" value="Lipid/polyisoprenoid-bd_YceI"/>
</dbReference>
<reference evidence="2 3" key="1">
    <citation type="journal article" date="2006" name="Nat. Biotechnol.">
        <title>Complete genome of the mutualistic, N2-fixing grass endophyte Azoarcus sp. strain BH72.</title>
        <authorList>
            <person name="Krause A."/>
            <person name="Ramakumar A."/>
            <person name="Bartels D."/>
            <person name="Battistoni F."/>
            <person name="Bekel T."/>
            <person name="Boch J."/>
            <person name="Boehm M."/>
            <person name="Friedrich F."/>
            <person name="Hurek T."/>
            <person name="Krause L."/>
            <person name="Linke B."/>
            <person name="McHardy A.C."/>
            <person name="Sarkar A."/>
            <person name="Schneiker S."/>
            <person name="Syed A.A."/>
            <person name="Thauer R."/>
            <person name="Vorhoelter F.-J."/>
            <person name="Weidner S."/>
            <person name="Puehler A."/>
            <person name="Reinhold-Hurek B."/>
            <person name="Kaiser O."/>
            <person name="Goesmann A."/>
        </authorList>
    </citation>
    <scope>NUCLEOTIDE SEQUENCE [LARGE SCALE GENOMIC DNA]</scope>
    <source>
        <strain evidence="2 3">BH72</strain>
    </source>
</reference>
<accession>A1K8X7</accession>
<dbReference type="Proteomes" id="UP000002588">
    <property type="component" value="Chromosome"/>
</dbReference>
<sequence>MRVALLFAVTLAACAPRPVPVTVAPDASAPAGFPERDYLRALEAGRSIHRVDAAASLGVVEVRRGGRLAFAGHDHVVASHDLRGWVDAAAGRADLYLRLDQLVVDEPELRAAAGFDTRPGEEAIAGTRRNMLERVLDAPQFPYLTLRVDGLKPAESGEARTDGRPVILATAITLHGVTRELAVPAVLVETEGNLRVSGDFTLRQSDFGITPLSVLGGALQVQDALRLRFDIVARRLGGRG</sequence>
<dbReference type="eggNOG" id="COG2353">
    <property type="taxonomic scope" value="Bacteria"/>
</dbReference>
<dbReference type="SMART" id="SM00867">
    <property type="entry name" value="YceI"/>
    <property type="match status" value="1"/>
</dbReference>
<name>A1K8X7_AZOSB</name>
<dbReference type="EMBL" id="AM406670">
    <property type="protein sequence ID" value="CAL95282.1"/>
    <property type="molecule type" value="Genomic_DNA"/>
</dbReference>
<proteinExistence type="predicted"/>
<keyword evidence="3" id="KW-1185">Reference proteome</keyword>
<evidence type="ECO:0000313" key="3">
    <source>
        <dbReference type="Proteomes" id="UP000002588"/>
    </source>
</evidence>
<dbReference type="Pfam" id="PF04264">
    <property type="entry name" value="YceI"/>
    <property type="match status" value="1"/>
</dbReference>
<dbReference type="KEGG" id="azo:azo2665"/>
<feature type="domain" description="Lipid/polyisoprenoid-binding YceI-like" evidence="1">
    <location>
        <begin position="67"/>
        <end position="234"/>
    </location>
</feature>
<organism evidence="2 3">
    <name type="scientific">Azoarcus sp. (strain BH72)</name>
    <dbReference type="NCBI Taxonomy" id="418699"/>
    <lineage>
        <taxon>Bacteria</taxon>
        <taxon>Pseudomonadati</taxon>
        <taxon>Pseudomonadota</taxon>
        <taxon>Betaproteobacteria</taxon>
        <taxon>Rhodocyclales</taxon>
        <taxon>Zoogloeaceae</taxon>
        <taxon>Azoarcus</taxon>
    </lineage>
</organism>
<evidence type="ECO:0000259" key="1">
    <source>
        <dbReference type="SMART" id="SM00867"/>
    </source>
</evidence>
<dbReference type="RefSeq" id="WP_011766392.1">
    <property type="nucleotide sequence ID" value="NC_008702.1"/>
</dbReference>
<dbReference type="STRING" id="62928.azo2665"/>
<dbReference type="InterPro" id="IPR036761">
    <property type="entry name" value="TTHA0802/YceI-like_sf"/>
</dbReference>
<evidence type="ECO:0000313" key="2">
    <source>
        <dbReference type="EMBL" id="CAL95282.1"/>
    </source>
</evidence>
<dbReference type="Gene3D" id="2.40.128.110">
    <property type="entry name" value="Lipid/polyisoprenoid-binding, YceI-like"/>
    <property type="match status" value="1"/>
</dbReference>
<dbReference type="AlphaFoldDB" id="A1K8X7"/>
<gene>
    <name evidence="2" type="ordered locus">azo2665</name>
</gene>
<dbReference type="HOGENOM" id="CLU_1132093_0_0_4"/>
<dbReference type="SUPFAM" id="SSF101874">
    <property type="entry name" value="YceI-like"/>
    <property type="match status" value="1"/>
</dbReference>